<organism evidence="2 3">
    <name type="scientific">Natrarchaeobaculum sulfurireducens</name>
    <dbReference type="NCBI Taxonomy" id="2044521"/>
    <lineage>
        <taxon>Archaea</taxon>
        <taxon>Methanobacteriati</taxon>
        <taxon>Methanobacteriota</taxon>
        <taxon>Stenosarchaea group</taxon>
        <taxon>Halobacteria</taxon>
        <taxon>Halobacteriales</taxon>
        <taxon>Natrialbaceae</taxon>
        <taxon>Natrarchaeobaculum</taxon>
    </lineage>
</organism>
<dbReference type="RefSeq" id="WP_117367748.1">
    <property type="nucleotide sequence ID" value="NZ_CP027033.1"/>
</dbReference>
<dbReference type="SUPFAM" id="SSF46785">
    <property type="entry name" value="Winged helix' DNA-binding domain"/>
    <property type="match status" value="1"/>
</dbReference>
<evidence type="ECO:0000313" key="3">
    <source>
        <dbReference type="Proteomes" id="UP000258613"/>
    </source>
</evidence>
<reference evidence="3" key="1">
    <citation type="submission" date="2018-02" db="EMBL/GenBank/DDBJ databases">
        <title>Phenotypic and genomic properties of facultatively anaerobic sulfur-reducing natronoarchaea from hypersaline soda lakes.</title>
        <authorList>
            <person name="Sorokin D.Y."/>
            <person name="Kublanov I.V."/>
            <person name="Roman P."/>
            <person name="Sinninghe Damste J.S."/>
            <person name="Golyshin P.N."/>
            <person name="Rojo D."/>
            <person name="Ciordia S."/>
            <person name="Mena M.D.C."/>
            <person name="Ferrer M."/>
            <person name="Messina E."/>
            <person name="Smedile F."/>
            <person name="La Spada G."/>
            <person name="La Cono V."/>
            <person name="Yakimov M.M."/>
        </authorList>
    </citation>
    <scope>NUCLEOTIDE SEQUENCE [LARGE SCALE GENOMIC DNA]</scope>
    <source>
        <strain evidence="3">AArc-Mg</strain>
    </source>
</reference>
<dbReference type="GeneID" id="37641459"/>
<dbReference type="InterPro" id="IPR036388">
    <property type="entry name" value="WH-like_DNA-bd_sf"/>
</dbReference>
<evidence type="ECO:0000256" key="1">
    <source>
        <dbReference type="SAM" id="MobiDB-lite"/>
    </source>
</evidence>
<keyword evidence="3" id="KW-1185">Reference proteome</keyword>
<dbReference type="Proteomes" id="UP000258613">
    <property type="component" value="Chromosome"/>
</dbReference>
<dbReference type="Gene3D" id="1.10.10.10">
    <property type="entry name" value="Winged helix-like DNA-binding domain superfamily/Winged helix DNA-binding domain"/>
    <property type="match status" value="1"/>
</dbReference>
<proteinExistence type="predicted"/>
<sequence length="116" mass="13158">MKLRYETDFLILEGLEEHGRNVATNLSHHIDRTRKNINVRLPMLQDYGLVNKIGPAEHSGLYEINDYGRTALHYQDQYEEVDDFEALLENAMKPSAAETSRSSSDGTQEMAAGDDD</sequence>
<dbReference type="EMBL" id="CP027033">
    <property type="protein sequence ID" value="AXR80981.1"/>
    <property type="molecule type" value="Genomic_DNA"/>
</dbReference>
<accession>A0A346PN86</accession>
<feature type="region of interest" description="Disordered" evidence="1">
    <location>
        <begin position="91"/>
        <end position="116"/>
    </location>
</feature>
<dbReference type="InterPro" id="IPR036390">
    <property type="entry name" value="WH_DNA-bd_sf"/>
</dbReference>
<feature type="compositionally biased region" description="Polar residues" evidence="1">
    <location>
        <begin position="97"/>
        <end position="107"/>
    </location>
</feature>
<evidence type="ECO:0000313" key="2">
    <source>
        <dbReference type="EMBL" id="AXR80981.1"/>
    </source>
</evidence>
<protein>
    <submittedName>
        <fullName evidence="2">Uncharacterized protein</fullName>
    </submittedName>
</protein>
<dbReference type="KEGG" id="nag:AArcMg_0963"/>
<dbReference type="AlphaFoldDB" id="A0A346PN86"/>
<dbReference type="OrthoDB" id="338176at2157"/>
<name>A0A346PN86_9EURY</name>
<gene>
    <name evidence="2" type="ORF">AArcMg_0963</name>
</gene>